<sequence>MSLWTIDFYQRRISPRKGLICTYRAVHGGTGCSGFVRQRIAETGVLRAMPAIAARFAACQEAAGNSKKRRGKGACDLAYGCCDTLVGVNDCAACSADACRLFSLFR</sequence>
<dbReference type="InterPro" id="IPR002696">
    <property type="entry name" value="Membr_insert_effic_factor_YidD"/>
</dbReference>
<evidence type="ECO:0000313" key="1">
    <source>
        <dbReference type="EMBL" id="RAP39575.1"/>
    </source>
</evidence>
<dbReference type="NCBIfam" id="TIGR00278">
    <property type="entry name" value="membrane protein insertion efficiency factor YidD"/>
    <property type="match status" value="1"/>
</dbReference>
<evidence type="ECO:0000313" key="2">
    <source>
        <dbReference type="Proteomes" id="UP000248659"/>
    </source>
</evidence>
<protein>
    <recommendedName>
        <fullName evidence="3">Hemolytic domain-containing protein</fullName>
    </recommendedName>
</protein>
<comment type="caution">
    <text evidence="1">The sequence shown here is derived from an EMBL/GenBank/DDBJ whole genome shotgun (WGS) entry which is preliminary data.</text>
</comment>
<reference evidence="1 2" key="1">
    <citation type="submission" date="2017-01" db="EMBL/GenBank/DDBJ databases">
        <title>Genome sequence of Rhodovulum viride JA756.</title>
        <authorList>
            <person name="Lakshmi K.V."/>
            <person name="Tushar L.D."/>
            <person name="Sasikala C."/>
            <person name="Venkataramana C."/>
        </authorList>
    </citation>
    <scope>NUCLEOTIDE SEQUENCE [LARGE SCALE GENOMIC DNA]</scope>
    <source>
        <strain evidence="1 2">JA756</strain>
    </source>
</reference>
<organism evidence="1 2">
    <name type="scientific">Rhodovulum viride</name>
    <dbReference type="NCBI Taxonomy" id="1231134"/>
    <lineage>
        <taxon>Bacteria</taxon>
        <taxon>Pseudomonadati</taxon>
        <taxon>Pseudomonadota</taxon>
        <taxon>Alphaproteobacteria</taxon>
        <taxon>Rhodobacterales</taxon>
        <taxon>Paracoccaceae</taxon>
        <taxon>Rhodovulum</taxon>
    </lineage>
</organism>
<dbReference type="EMBL" id="MUAV01000041">
    <property type="protein sequence ID" value="RAP39575.1"/>
    <property type="molecule type" value="Genomic_DNA"/>
</dbReference>
<accession>A0ABX9DD99</accession>
<evidence type="ECO:0008006" key="3">
    <source>
        <dbReference type="Google" id="ProtNLM"/>
    </source>
</evidence>
<keyword evidence="2" id="KW-1185">Reference proteome</keyword>
<dbReference type="Pfam" id="PF01809">
    <property type="entry name" value="YidD"/>
    <property type="match status" value="1"/>
</dbReference>
<dbReference type="Proteomes" id="UP000248659">
    <property type="component" value="Unassembled WGS sequence"/>
</dbReference>
<proteinExistence type="predicted"/>
<name>A0ABX9DD99_9RHOB</name>
<gene>
    <name evidence="1" type="ORF">BYZ73_19780</name>
</gene>